<evidence type="ECO:0000313" key="2">
    <source>
        <dbReference type="EMBL" id="MBB4755161.1"/>
    </source>
</evidence>
<feature type="region of interest" description="Disordered" evidence="1">
    <location>
        <begin position="15"/>
        <end position="39"/>
    </location>
</feature>
<gene>
    <name evidence="2" type="ORF">BJ964_009322</name>
</gene>
<accession>A0A7W7MMA4</accession>
<dbReference type="EMBL" id="JACHNC010000001">
    <property type="protein sequence ID" value="MBB4755161.1"/>
    <property type="molecule type" value="Genomic_DNA"/>
</dbReference>
<evidence type="ECO:0000313" key="3">
    <source>
        <dbReference type="Proteomes" id="UP000590511"/>
    </source>
</evidence>
<name>A0A7W7MMA4_9ACTN</name>
<feature type="compositionally biased region" description="Basic residues" evidence="1">
    <location>
        <begin position="54"/>
        <end position="63"/>
    </location>
</feature>
<comment type="caution">
    <text evidence="2">The sequence shown here is derived from an EMBL/GenBank/DDBJ whole genome shotgun (WGS) entry which is preliminary data.</text>
</comment>
<feature type="compositionally biased region" description="Basic residues" evidence="1">
    <location>
        <begin position="26"/>
        <end position="38"/>
    </location>
</feature>
<evidence type="ECO:0000256" key="1">
    <source>
        <dbReference type="SAM" id="MobiDB-lite"/>
    </source>
</evidence>
<dbReference type="Proteomes" id="UP000590511">
    <property type="component" value="Unassembled WGS sequence"/>
</dbReference>
<proteinExistence type="predicted"/>
<protein>
    <submittedName>
        <fullName evidence="2">Uncharacterized protein</fullName>
    </submittedName>
</protein>
<organism evidence="2 3">
    <name type="scientific">Actinoplanes lobatus</name>
    <dbReference type="NCBI Taxonomy" id="113568"/>
    <lineage>
        <taxon>Bacteria</taxon>
        <taxon>Bacillati</taxon>
        <taxon>Actinomycetota</taxon>
        <taxon>Actinomycetes</taxon>
        <taxon>Micromonosporales</taxon>
        <taxon>Micromonosporaceae</taxon>
        <taxon>Actinoplanes</taxon>
    </lineage>
</organism>
<reference evidence="2 3" key="1">
    <citation type="submission" date="2020-08" db="EMBL/GenBank/DDBJ databases">
        <title>Sequencing the genomes of 1000 actinobacteria strains.</title>
        <authorList>
            <person name="Klenk H.-P."/>
        </authorList>
    </citation>
    <scope>NUCLEOTIDE SEQUENCE [LARGE SCALE GENOMIC DNA]</scope>
    <source>
        <strain evidence="2 3">DSM 43150</strain>
    </source>
</reference>
<feature type="region of interest" description="Disordered" evidence="1">
    <location>
        <begin position="52"/>
        <end position="74"/>
    </location>
</feature>
<sequence length="74" mass="8628">MYRNANWILRSGCRRTGRHAGEPRHTPSRIHAGRHGRHPTVVIVGGRRVEPRRRNSGHFKRGNRWCDAARRPTK</sequence>
<dbReference type="AlphaFoldDB" id="A0A7W7MMA4"/>